<keyword evidence="5 6" id="KW-0653">Protein transport</keyword>
<feature type="domain" description="AAA+ ATPase" evidence="7">
    <location>
        <begin position="254"/>
        <end position="401"/>
    </location>
</feature>
<keyword evidence="3 6" id="KW-0547">Nucleotide-binding</keyword>
<dbReference type="SMR" id="A0A086JFW2"/>
<dbReference type="SUPFAM" id="SSF50692">
    <property type="entry name" value="ADC-like"/>
    <property type="match status" value="1"/>
</dbReference>
<dbReference type="PANTHER" id="PTHR23078">
    <property type="entry name" value="VESICULAR-FUSION PROTEIN NSF"/>
    <property type="match status" value="1"/>
</dbReference>
<dbReference type="VEuPathDB" id="ToxoDB:TGDOM2_318510"/>
<evidence type="ECO:0000313" key="8">
    <source>
        <dbReference type="EMBL" id="KFG31030.1"/>
    </source>
</evidence>
<evidence type="ECO:0000256" key="1">
    <source>
        <dbReference type="ARBA" id="ARBA00006914"/>
    </source>
</evidence>
<dbReference type="InterPro" id="IPR009010">
    <property type="entry name" value="Asp_de-COase-like_dom_sf"/>
</dbReference>
<comment type="cofactor">
    <cofactor evidence="6">
        <name>Mg(2+)</name>
        <dbReference type="ChEBI" id="CHEBI:18420"/>
    </cofactor>
    <text evidence="6">Binds 1 Mg(2+) ion per subunit.</text>
</comment>
<keyword evidence="6" id="KW-0931">ER-Golgi transport</keyword>
<comment type="caution">
    <text evidence="8">The sequence shown here is derived from an EMBL/GenBank/DDBJ whole genome shotgun (WGS) entry which is preliminary data.</text>
</comment>
<dbReference type="InterPro" id="IPR003959">
    <property type="entry name" value="ATPase_AAA_core"/>
</dbReference>
<dbReference type="GO" id="GO:0005795">
    <property type="term" value="C:Golgi stack"/>
    <property type="evidence" value="ECO:0007669"/>
    <property type="project" value="TreeGrafter"/>
</dbReference>
<dbReference type="AlphaFoldDB" id="A0A086JFW2"/>
<keyword evidence="6" id="KW-0479">Metal-binding</keyword>
<protein>
    <recommendedName>
        <fullName evidence="6">Vesicle-fusing ATPase</fullName>
        <ecNumber evidence="6">3.6.4.6</ecNumber>
    </recommendedName>
</protein>
<feature type="domain" description="AAA+ ATPase" evidence="7">
    <location>
        <begin position="534"/>
        <end position="673"/>
    </location>
</feature>
<accession>A0A086JFW2</accession>
<evidence type="ECO:0000313" key="9">
    <source>
        <dbReference type="Proteomes" id="UP000028837"/>
    </source>
</evidence>
<dbReference type="SMART" id="SM00382">
    <property type="entry name" value="AAA"/>
    <property type="match status" value="2"/>
</dbReference>
<dbReference type="Gene3D" id="3.40.50.300">
    <property type="entry name" value="P-loop containing nucleotide triphosphate hydrolases"/>
    <property type="match status" value="2"/>
</dbReference>
<keyword evidence="6" id="KW-0460">Magnesium</keyword>
<comment type="similarity">
    <text evidence="1 6">Belongs to the AAA ATPase family.</text>
</comment>
<gene>
    <name evidence="8" type="ORF">TGDOM2_318510</name>
</gene>
<dbReference type="GO" id="GO:0005524">
    <property type="term" value="F:ATP binding"/>
    <property type="evidence" value="ECO:0007669"/>
    <property type="project" value="UniProtKB-UniRule"/>
</dbReference>
<dbReference type="GO" id="GO:0035494">
    <property type="term" value="P:SNARE complex disassembly"/>
    <property type="evidence" value="ECO:0007669"/>
    <property type="project" value="InterPro"/>
</dbReference>
<evidence type="ECO:0000256" key="3">
    <source>
        <dbReference type="ARBA" id="ARBA00022741"/>
    </source>
</evidence>
<dbReference type="Pfam" id="PF17862">
    <property type="entry name" value="AAA_lid_3"/>
    <property type="match status" value="1"/>
</dbReference>
<dbReference type="GO" id="GO:0043001">
    <property type="term" value="P:Golgi to plasma membrane protein transport"/>
    <property type="evidence" value="ECO:0007669"/>
    <property type="project" value="TreeGrafter"/>
</dbReference>
<keyword evidence="4 6" id="KW-0067">ATP-binding</keyword>
<dbReference type="SUPFAM" id="SSF52540">
    <property type="entry name" value="P-loop containing nucleoside triphosphate hydrolases"/>
    <property type="match status" value="2"/>
</dbReference>
<dbReference type="FunFam" id="3.40.50.300:FF:000166">
    <property type="entry name" value="vesicle-fusing ATPase isoform X1"/>
    <property type="match status" value="1"/>
</dbReference>
<reference evidence="8 9" key="1">
    <citation type="submission" date="2014-02" db="EMBL/GenBank/DDBJ databases">
        <authorList>
            <person name="Sibley D."/>
            <person name="Venepally P."/>
            <person name="Karamycheva S."/>
            <person name="Hadjithomas M."/>
            <person name="Khan A."/>
            <person name="Brunk B."/>
            <person name="Roos D."/>
            <person name="Caler E."/>
            <person name="Lorenzi H."/>
        </authorList>
    </citation>
    <scope>NUCLEOTIDE SEQUENCE [LARGE SCALE GENOMIC DNA]</scope>
    <source>
        <strain evidence="8 9">GAB2-2007-GAL-DOM2</strain>
    </source>
</reference>
<dbReference type="Proteomes" id="UP000028837">
    <property type="component" value="Unassembled WGS sequence"/>
</dbReference>
<dbReference type="SUPFAM" id="SSF54585">
    <property type="entry name" value="Cdc48 domain 2-like"/>
    <property type="match status" value="1"/>
</dbReference>
<keyword evidence="6" id="KW-0963">Cytoplasm</keyword>
<dbReference type="FunFam" id="3.40.50.300:FF:000187">
    <property type="entry name" value="Vesicular-fusion ATPase SEC18"/>
    <property type="match status" value="1"/>
</dbReference>
<dbReference type="EMBL" id="AHZU02001569">
    <property type="protein sequence ID" value="KFG31030.1"/>
    <property type="molecule type" value="Genomic_DNA"/>
</dbReference>
<dbReference type="GO" id="GO:0006891">
    <property type="term" value="P:intra-Golgi vesicle-mediated transport"/>
    <property type="evidence" value="ECO:0007669"/>
    <property type="project" value="TreeGrafter"/>
</dbReference>
<comment type="function">
    <text evidence="6">Required for vesicle-mediated transport. Catalyzes the fusion of transport vesicles within the Golgi cisternae. Is also required for transport from the endoplasmic reticulum to the Golgi stack. Seems to function as a fusion protein required for the delivery of cargo proteins to all compartments of the Golgi stack independent of vesicle origin.</text>
</comment>
<dbReference type="Pfam" id="PF00004">
    <property type="entry name" value="AAA"/>
    <property type="match status" value="2"/>
</dbReference>
<dbReference type="FunFam" id="1.10.8.60:FF:000115">
    <property type="entry name" value="N-ethylmaleimide-sensitive fusion protein, putative"/>
    <property type="match status" value="1"/>
</dbReference>
<dbReference type="OrthoDB" id="9982946at2759"/>
<dbReference type="Gene3D" id="2.40.40.20">
    <property type="match status" value="1"/>
</dbReference>
<name>A0A086JFW2_TOXGO</name>
<dbReference type="InterPro" id="IPR039812">
    <property type="entry name" value="Vesicle-fus_ATPase"/>
</dbReference>
<keyword evidence="2 6" id="KW-0813">Transport</keyword>
<dbReference type="PANTHER" id="PTHR23078:SF3">
    <property type="entry name" value="VESICLE-FUSING ATPASE"/>
    <property type="match status" value="1"/>
</dbReference>
<evidence type="ECO:0000259" key="7">
    <source>
        <dbReference type="SMART" id="SM00382"/>
    </source>
</evidence>
<evidence type="ECO:0000256" key="5">
    <source>
        <dbReference type="ARBA" id="ARBA00022927"/>
    </source>
</evidence>
<evidence type="ECO:0000256" key="6">
    <source>
        <dbReference type="RuleBase" id="RU367045"/>
    </source>
</evidence>
<evidence type="ECO:0000256" key="2">
    <source>
        <dbReference type="ARBA" id="ARBA00022448"/>
    </source>
</evidence>
<dbReference type="Gene3D" id="3.10.330.10">
    <property type="match status" value="1"/>
</dbReference>
<organism evidence="8 9">
    <name type="scientific">Toxoplasma gondii GAB2-2007-GAL-DOM2</name>
    <dbReference type="NCBI Taxonomy" id="1130820"/>
    <lineage>
        <taxon>Eukaryota</taxon>
        <taxon>Sar</taxon>
        <taxon>Alveolata</taxon>
        <taxon>Apicomplexa</taxon>
        <taxon>Conoidasida</taxon>
        <taxon>Coccidia</taxon>
        <taxon>Eucoccidiorida</taxon>
        <taxon>Eimeriorina</taxon>
        <taxon>Sarcocystidae</taxon>
        <taxon>Toxoplasma</taxon>
    </lineage>
</organism>
<dbReference type="GO" id="GO:0046872">
    <property type="term" value="F:metal ion binding"/>
    <property type="evidence" value="ECO:0007669"/>
    <property type="project" value="UniProtKB-UniRule"/>
</dbReference>
<dbReference type="InterPro" id="IPR003593">
    <property type="entry name" value="AAA+_ATPase"/>
</dbReference>
<dbReference type="InterPro" id="IPR041569">
    <property type="entry name" value="AAA_lid_3"/>
</dbReference>
<proteinExistence type="inferred from homology"/>
<comment type="catalytic activity">
    <reaction evidence="6">
        <text>ATP + H2O = ADP + phosphate + H(+)</text>
        <dbReference type="Rhea" id="RHEA:13065"/>
        <dbReference type="ChEBI" id="CHEBI:15377"/>
        <dbReference type="ChEBI" id="CHEBI:15378"/>
        <dbReference type="ChEBI" id="CHEBI:30616"/>
        <dbReference type="ChEBI" id="CHEBI:43474"/>
        <dbReference type="ChEBI" id="CHEBI:456216"/>
        <dbReference type="EC" id="3.6.4.6"/>
    </reaction>
</comment>
<dbReference type="PROSITE" id="PS00674">
    <property type="entry name" value="AAA"/>
    <property type="match status" value="1"/>
</dbReference>
<dbReference type="InterPro" id="IPR027417">
    <property type="entry name" value="P-loop_NTPase"/>
</dbReference>
<dbReference type="EC" id="3.6.4.6" evidence="6"/>
<sequence length="751" mass="83467">MAFVLTTVKLPSKDVAFTNCAYVNPRVYATLRQTAASSGDVSGNAILCEVKNIVVSVMPDGLLQENEIGLNTCQRESARIQLRDEVALRPFQLPADREHLYQIGVMQVEVSTYLKPESRIVVHDDKLEEEFRSLFCRQIFTQHQSVAMKLDERQALKMTVKEMLPFEGTSRQSSRLLTRGQLTEKTQVLFVGADDGRVCVQSRRMLQRNILTPDFNFEELGIGGLDKEFNEIFRRAFASRIFPPAIVQEMGIKHVRGMLLYGPPGTGKTLIARQIGKSLRAREPVIVNGPEILNKYVGQSEENIRNLFKAAEDEYRKLGDNASLHIIIFDEIDAICKQRGSNPSSAGVNDSIVNQLLSKIDGVEALNNILLIGMTNRLDMIDEALLRPGRLEVHIEIGLPDESGRIQILSIHTKQMRESGRLGNDVDLAVLAAETKNFSGAEIEGLVRSAASYAFQRNVNVKDLSKPTDVETIKVTRLDFENALTEVKPAFGAEEDLFDSCLRNGIISYGPEFDHLLQTCTTLAQQVRDSENTQVLSILLHGPPGSGKTALAAHVAKEAQFPFMKLVTPDNFVGFSEAARTNSLSRTFDDAYKSPLSLLMIDNIERLIDFTPIGPRFSNAVLQALVVLVKKMPAKENRRLLILATTSEFDFMKEAGVAKAFNVSLQVPLVRGPHQIRTVLQAHCGSRHVFPPEEISLVCESGKVHDVSIKQLLLVTDMAKEFSKPGPIKCGPFLQCLHDCGYEGSYDPMPF</sequence>
<dbReference type="InterPro" id="IPR029067">
    <property type="entry name" value="CDC48_domain_2-like_sf"/>
</dbReference>
<evidence type="ECO:0000256" key="4">
    <source>
        <dbReference type="ARBA" id="ARBA00022840"/>
    </source>
</evidence>
<dbReference type="Gene3D" id="1.10.8.60">
    <property type="match status" value="1"/>
</dbReference>
<dbReference type="GO" id="GO:0016887">
    <property type="term" value="F:ATP hydrolysis activity"/>
    <property type="evidence" value="ECO:0007669"/>
    <property type="project" value="InterPro"/>
</dbReference>
<comment type="subcellular location">
    <subcellularLocation>
        <location evidence="6">Cytoplasm</location>
    </subcellularLocation>
</comment>
<dbReference type="CDD" id="cd00009">
    <property type="entry name" value="AAA"/>
    <property type="match status" value="1"/>
</dbReference>
<dbReference type="InterPro" id="IPR003960">
    <property type="entry name" value="ATPase_AAA_CS"/>
</dbReference>
<keyword evidence="6 8" id="KW-0378">Hydrolase</keyword>